<dbReference type="Proteomes" id="UP000076858">
    <property type="component" value="Unassembled WGS sequence"/>
</dbReference>
<keyword evidence="5" id="KW-1185">Reference proteome</keyword>
<reference evidence="3" key="1">
    <citation type="submission" date="2015-10" db="EMBL/GenBank/DDBJ databases">
        <title>EvidentialGene: Evidence-directed Construction of Complete mRNA Transcriptomes without Genomes.</title>
        <authorList>
            <person name="Gilbert D.G."/>
        </authorList>
    </citation>
    <scope>NUCLEOTIDE SEQUENCE</scope>
</reference>
<evidence type="ECO:0000313" key="5">
    <source>
        <dbReference type="Proteomes" id="UP000076858"/>
    </source>
</evidence>
<evidence type="ECO:0000313" key="4">
    <source>
        <dbReference type="EMBL" id="KZS07179.1"/>
    </source>
</evidence>
<organism evidence="4 5">
    <name type="scientific">Daphnia magna</name>
    <dbReference type="NCBI Taxonomy" id="35525"/>
    <lineage>
        <taxon>Eukaryota</taxon>
        <taxon>Metazoa</taxon>
        <taxon>Ecdysozoa</taxon>
        <taxon>Arthropoda</taxon>
        <taxon>Crustacea</taxon>
        <taxon>Branchiopoda</taxon>
        <taxon>Diplostraca</taxon>
        <taxon>Cladocera</taxon>
        <taxon>Anomopoda</taxon>
        <taxon>Daphniidae</taxon>
        <taxon>Daphnia</taxon>
    </lineage>
</organism>
<feature type="compositionally biased region" description="Polar residues" evidence="1">
    <location>
        <begin position="52"/>
        <end position="66"/>
    </location>
</feature>
<dbReference type="EMBL" id="LRGB01002544">
    <property type="protein sequence ID" value="KZS07179.1"/>
    <property type="molecule type" value="Genomic_DNA"/>
</dbReference>
<gene>
    <name evidence="4" type="ORF">APZ42_029159</name>
</gene>
<sequence>MKVVVSFFVALLVFAISAMPNGPTKDIEIPHQASTPSQPSFQMGIMVDNDSSIEGLSSSNDNPSYSHKNDDSSESSELLGFNLSLLPTSSVFGANPMFQKLQESLRVIRDQLNALWSFNEDNRPSFDLPDNYVNSTSHSKLINGTLVTVNETIFKTTNQDGIQSFYHTKAISVYPDNETDITHHKEHSHEKGPRVDHTPMQNFGMLQK</sequence>
<dbReference type="OrthoDB" id="6346805at2759"/>
<evidence type="ECO:0000313" key="3">
    <source>
        <dbReference type="EMBL" id="JAN05724.1"/>
    </source>
</evidence>
<keyword evidence="2" id="KW-0732">Signal</keyword>
<feature type="compositionally biased region" description="Basic and acidic residues" evidence="1">
    <location>
        <begin position="182"/>
        <end position="197"/>
    </location>
</feature>
<proteinExistence type="predicted"/>
<name>A0A0P5YH96_9CRUS</name>
<feature type="signal peptide" evidence="2">
    <location>
        <begin position="1"/>
        <end position="18"/>
    </location>
</feature>
<dbReference type="AlphaFoldDB" id="A0A0P5YH96"/>
<dbReference type="EMBL" id="GDIQ01089013">
    <property type="protein sequence ID" value="JAN05724.1"/>
    <property type="molecule type" value="Transcribed_RNA"/>
</dbReference>
<evidence type="ECO:0000256" key="2">
    <source>
        <dbReference type="SAM" id="SignalP"/>
    </source>
</evidence>
<feature type="chain" id="PRO_5013462980" evidence="2">
    <location>
        <begin position="19"/>
        <end position="208"/>
    </location>
</feature>
<protein>
    <submittedName>
        <fullName evidence="4">Uncharacterized protein</fullName>
    </submittedName>
</protein>
<feature type="region of interest" description="Disordered" evidence="1">
    <location>
        <begin position="182"/>
        <end position="208"/>
    </location>
</feature>
<feature type="region of interest" description="Disordered" evidence="1">
    <location>
        <begin position="52"/>
        <end position="73"/>
    </location>
</feature>
<reference evidence="4 5" key="2">
    <citation type="submission" date="2016-03" db="EMBL/GenBank/DDBJ databases">
        <title>EvidentialGene: Evidence-directed Construction of Genes on Genomes.</title>
        <authorList>
            <person name="Gilbert D.G."/>
            <person name="Choi J.-H."/>
            <person name="Mockaitis K."/>
            <person name="Colbourne J."/>
            <person name="Pfrender M."/>
        </authorList>
    </citation>
    <scope>NUCLEOTIDE SEQUENCE [LARGE SCALE GENOMIC DNA]</scope>
    <source>
        <strain evidence="4 5">Xinb3</strain>
        <tissue evidence="4">Complete organism</tissue>
    </source>
</reference>
<accession>A0A0P5YH96</accession>
<evidence type="ECO:0000256" key="1">
    <source>
        <dbReference type="SAM" id="MobiDB-lite"/>
    </source>
</evidence>